<dbReference type="EMBL" id="JARYMX010000002">
    <property type="protein sequence ID" value="KAJ9560852.1"/>
    <property type="molecule type" value="Genomic_DNA"/>
</dbReference>
<accession>A0AA38WHA3</accession>
<evidence type="ECO:0000256" key="2">
    <source>
        <dbReference type="ARBA" id="ARBA00022448"/>
    </source>
</evidence>
<dbReference type="GO" id="GO:0016020">
    <property type="term" value="C:membrane"/>
    <property type="evidence" value="ECO:0007669"/>
    <property type="project" value="UniProtKB-SubCell"/>
</dbReference>
<name>A0AA38WHA3_9ASTR</name>
<dbReference type="PANTHER" id="PTHR46371">
    <property type="entry name" value="OS04G0464100 PROTEIN"/>
    <property type="match status" value="1"/>
</dbReference>
<proteinExistence type="predicted"/>
<dbReference type="GO" id="GO:0035673">
    <property type="term" value="F:oligopeptide transmembrane transporter activity"/>
    <property type="evidence" value="ECO:0007669"/>
    <property type="project" value="InterPro"/>
</dbReference>
<evidence type="ECO:0000256" key="4">
    <source>
        <dbReference type="ARBA" id="ARBA00022989"/>
    </source>
</evidence>
<dbReference type="Gene3D" id="3.30.70.100">
    <property type="match status" value="3"/>
</dbReference>
<evidence type="ECO:0000256" key="5">
    <source>
        <dbReference type="ARBA" id="ARBA00023136"/>
    </source>
</evidence>
<keyword evidence="2" id="KW-0813">Transport</keyword>
<keyword evidence="3" id="KW-0812">Transmembrane</keyword>
<protein>
    <recommendedName>
        <fullName evidence="8">HMA domain-containing protein</fullName>
    </recommendedName>
</protein>
<dbReference type="Proteomes" id="UP001172457">
    <property type="component" value="Chromosome 2"/>
</dbReference>
<evidence type="ECO:0000256" key="3">
    <source>
        <dbReference type="ARBA" id="ARBA00022692"/>
    </source>
</evidence>
<reference evidence="6" key="1">
    <citation type="submission" date="2023-03" db="EMBL/GenBank/DDBJ databases">
        <title>Chromosome-scale reference genome and RAD-based genetic map of yellow starthistle (Centaurea solstitialis) reveal putative structural variation and QTLs associated with invader traits.</title>
        <authorList>
            <person name="Reatini B."/>
            <person name="Cang F.A."/>
            <person name="Jiang Q."/>
            <person name="Mckibben M.T.W."/>
            <person name="Barker M.S."/>
            <person name="Rieseberg L.H."/>
            <person name="Dlugosch K.M."/>
        </authorList>
    </citation>
    <scope>NUCLEOTIDE SEQUENCE</scope>
    <source>
        <strain evidence="6">CAN-66</strain>
        <tissue evidence="6">Leaf</tissue>
    </source>
</reference>
<dbReference type="Pfam" id="PF03169">
    <property type="entry name" value="OPT"/>
    <property type="match status" value="1"/>
</dbReference>
<dbReference type="InterPro" id="IPR044296">
    <property type="entry name" value="HIPP46"/>
</dbReference>
<dbReference type="AlphaFoldDB" id="A0AA38WHA3"/>
<sequence length="564" mass="62232">MAKQKIVVKVTMNSDKKSRKALQIAVSLFGVESASFVGSDKDQIAVTGEGIDSVELATLLRKGVGYTELVSVGPVEEKKAEAKESKPTVVEVNPYQYNYNYYGTPYYVYGIPKGYLGYPFLNDSEKVPFLDDSEDKLSDLLEEESIPEWKDQITFRGLVVSALLGTLFCIITHKLNLTVGIIPSLNVAAGLLGFFCVKSWTTFLQKFGFSVQPFTRQENTVIQTCVVACYGLAFSGVRRGVAARLSLKLYEIWRGRGVFQGVTYGGKFQKIVVKVTMNSDKKSRKALTIAVSLDGVESASFVGSDKDQIAVTGEGIDSVELATLLRKGVGYTELVSVGPVEEKKPEAKESKPTVVEVNPYQYYYNYYGTPYYVYGISQKLLKYQTTLTIPFHQVNYKLPELLLLIGFHGKSPPETWAAETSLPSVTNWPETAFLAGKRGVSSGDLSYGDLQKIVVKVTMNSDKKSRKALQIAVSLFGVESASFVGSDKDQIAVTGEGIDSVELATLLRKGVGYTELVSVGPVEEKKPEAKESKATVVEVYPYQYSYNYPYNYYGTPTPYYVYGM</sequence>
<evidence type="ECO:0008006" key="8">
    <source>
        <dbReference type="Google" id="ProtNLM"/>
    </source>
</evidence>
<comment type="caution">
    <text evidence="6">The sequence shown here is derived from an EMBL/GenBank/DDBJ whole genome shotgun (WGS) entry which is preliminary data.</text>
</comment>
<gene>
    <name evidence="6" type="ORF">OSB04_006012</name>
</gene>
<evidence type="ECO:0000313" key="7">
    <source>
        <dbReference type="Proteomes" id="UP001172457"/>
    </source>
</evidence>
<keyword evidence="7" id="KW-1185">Reference proteome</keyword>
<keyword evidence="4" id="KW-1133">Transmembrane helix</keyword>
<evidence type="ECO:0000256" key="1">
    <source>
        <dbReference type="ARBA" id="ARBA00004141"/>
    </source>
</evidence>
<comment type="subcellular location">
    <subcellularLocation>
        <location evidence="1">Membrane</location>
        <topology evidence="1">Multi-pass membrane protein</topology>
    </subcellularLocation>
</comment>
<evidence type="ECO:0000313" key="6">
    <source>
        <dbReference type="EMBL" id="KAJ9560852.1"/>
    </source>
</evidence>
<organism evidence="6 7">
    <name type="scientific">Centaurea solstitialis</name>
    <name type="common">yellow star-thistle</name>
    <dbReference type="NCBI Taxonomy" id="347529"/>
    <lineage>
        <taxon>Eukaryota</taxon>
        <taxon>Viridiplantae</taxon>
        <taxon>Streptophyta</taxon>
        <taxon>Embryophyta</taxon>
        <taxon>Tracheophyta</taxon>
        <taxon>Spermatophyta</taxon>
        <taxon>Magnoliopsida</taxon>
        <taxon>eudicotyledons</taxon>
        <taxon>Gunneridae</taxon>
        <taxon>Pentapetalae</taxon>
        <taxon>asterids</taxon>
        <taxon>campanulids</taxon>
        <taxon>Asterales</taxon>
        <taxon>Asteraceae</taxon>
        <taxon>Carduoideae</taxon>
        <taxon>Cardueae</taxon>
        <taxon>Centaureinae</taxon>
        <taxon>Centaurea</taxon>
    </lineage>
</organism>
<keyword evidence="5" id="KW-0472">Membrane</keyword>
<dbReference type="InterPro" id="IPR004813">
    <property type="entry name" value="OPT"/>
</dbReference>